<evidence type="ECO:0000313" key="2">
    <source>
        <dbReference type="Proteomes" id="UP001177120"/>
    </source>
</evidence>
<name>A0ABS2WKH6_9BACL</name>
<dbReference type="Pfam" id="PF13646">
    <property type="entry name" value="HEAT_2"/>
    <property type="match status" value="1"/>
</dbReference>
<gene>
    <name evidence="1" type="ORF">JQC72_10975</name>
</gene>
<dbReference type="RefSeq" id="WP_205495586.1">
    <property type="nucleotide sequence ID" value="NZ_JAFHAP010000009.1"/>
</dbReference>
<evidence type="ECO:0000313" key="1">
    <source>
        <dbReference type="EMBL" id="MBN2910024.1"/>
    </source>
</evidence>
<comment type="caution">
    <text evidence="1">The sequence shown here is derived from an EMBL/GenBank/DDBJ whole genome shotgun (WGS) entry which is preliminary data.</text>
</comment>
<protein>
    <submittedName>
        <fullName evidence="1">HEAT repeat domain-containing protein</fullName>
    </submittedName>
</protein>
<dbReference type="InterPro" id="IPR011989">
    <property type="entry name" value="ARM-like"/>
</dbReference>
<accession>A0ABS2WKH6</accession>
<dbReference type="EMBL" id="JAFHAP010000009">
    <property type="protein sequence ID" value="MBN2910024.1"/>
    <property type="molecule type" value="Genomic_DNA"/>
</dbReference>
<organism evidence="1 2">
    <name type="scientific">Polycladomyces zharkentensis</name>
    <dbReference type="NCBI Taxonomy" id="2807616"/>
    <lineage>
        <taxon>Bacteria</taxon>
        <taxon>Bacillati</taxon>
        <taxon>Bacillota</taxon>
        <taxon>Bacilli</taxon>
        <taxon>Bacillales</taxon>
        <taxon>Thermoactinomycetaceae</taxon>
        <taxon>Polycladomyces</taxon>
    </lineage>
</organism>
<dbReference type="Proteomes" id="UP001177120">
    <property type="component" value="Unassembled WGS sequence"/>
</dbReference>
<sequence>MAGRWLLRHWERWLCTLADRWDYRGLKWGLLAVRLLLDREPGRGGDVLAAWSTHPHWVLRHLAGRELYGCWPYREEETAQLLCQLAQDPNFRVREGAAFSVAKLLAQGGEREWARFSGWVTSPVPEVRQTAAMAFIPLLRDGRSGLPIREAAEQLRSDPSERVRTVTRFWPV</sequence>
<reference evidence="1" key="1">
    <citation type="journal article" date="2024" name="Int. J. Syst. Evol. Microbiol.">
        <title>Polycladomyces zharkentensis sp. nov., a novel thermophilic cellulose- and starch-degrading member of the Bacillota from a geothermal aquifer in Kazakhstan.</title>
        <authorList>
            <person name="Mashzhan A."/>
            <person name="Kistaubayeva A."/>
            <person name="Javier-Lopez R."/>
            <person name="Bissenova U."/>
            <person name="Bissenbay A."/>
            <person name="Birkeland N.K."/>
        </authorList>
    </citation>
    <scope>NUCLEOTIDE SEQUENCE</scope>
    <source>
        <strain evidence="1">ZKZ2T</strain>
    </source>
</reference>
<dbReference type="SUPFAM" id="SSF48371">
    <property type="entry name" value="ARM repeat"/>
    <property type="match status" value="1"/>
</dbReference>
<proteinExistence type="predicted"/>
<dbReference type="Gene3D" id="1.25.10.10">
    <property type="entry name" value="Leucine-rich Repeat Variant"/>
    <property type="match status" value="1"/>
</dbReference>
<keyword evidence="2" id="KW-1185">Reference proteome</keyword>
<dbReference type="InterPro" id="IPR016024">
    <property type="entry name" value="ARM-type_fold"/>
</dbReference>